<protein>
    <recommendedName>
        <fullName evidence="1">Glycosyltransferase 2-like domain-containing protein</fullName>
    </recommendedName>
</protein>
<proteinExistence type="predicted"/>
<dbReference type="PANTHER" id="PTHR43685:SF2">
    <property type="entry name" value="GLYCOSYLTRANSFERASE 2-LIKE DOMAIN-CONTAINING PROTEIN"/>
    <property type="match status" value="1"/>
</dbReference>
<evidence type="ECO:0000313" key="3">
    <source>
        <dbReference type="Proteomes" id="UP000242015"/>
    </source>
</evidence>
<gene>
    <name evidence="2" type="ORF">B9Q04_04960</name>
</gene>
<evidence type="ECO:0000313" key="2">
    <source>
        <dbReference type="EMBL" id="PSO08552.1"/>
    </source>
</evidence>
<dbReference type="SUPFAM" id="SSF53448">
    <property type="entry name" value="Nucleotide-diphospho-sugar transferases"/>
    <property type="match status" value="1"/>
</dbReference>
<dbReference type="Gene3D" id="3.90.550.10">
    <property type="entry name" value="Spore Coat Polysaccharide Biosynthesis Protein SpsA, Chain A"/>
    <property type="match status" value="1"/>
</dbReference>
<dbReference type="Pfam" id="PF00535">
    <property type="entry name" value="Glycos_transf_2"/>
    <property type="match status" value="1"/>
</dbReference>
<dbReference type="EMBL" id="NEXF01000075">
    <property type="protein sequence ID" value="PSO08552.1"/>
    <property type="molecule type" value="Genomic_DNA"/>
</dbReference>
<dbReference type="PANTHER" id="PTHR43685">
    <property type="entry name" value="GLYCOSYLTRANSFERASE"/>
    <property type="match status" value="1"/>
</dbReference>
<dbReference type="InterPro" id="IPR001173">
    <property type="entry name" value="Glyco_trans_2-like"/>
</dbReference>
<dbReference type="AlphaFoldDB" id="A0A2R6CCC3"/>
<evidence type="ECO:0000259" key="1">
    <source>
        <dbReference type="Pfam" id="PF00535"/>
    </source>
</evidence>
<dbReference type="InterPro" id="IPR050834">
    <property type="entry name" value="Glycosyltransf_2"/>
</dbReference>
<dbReference type="CDD" id="cd00761">
    <property type="entry name" value="Glyco_tranf_GTA_type"/>
    <property type="match status" value="1"/>
</dbReference>
<accession>A0A2R6CCC3</accession>
<reference evidence="2 3" key="1">
    <citation type="submission" date="2017-04" db="EMBL/GenBank/DDBJ databases">
        <title>Novel microbial lineages endemic to geothermal iron-oxide mats fill important gaps in the evolutionary history of Archaea.</title>
        <authorList>
            <person name="Jay Z.J."/>
            <person name="Beam J.P."/>
            <person name="Dlakic M."/>
            <person name="Rusch D.B."/>
            <person name="Kozubal M.A."/>
            <person name="Inskeep W.P."/>
        </authorList>
    </citation>
    <scope>NUCLEOTIDE SEQUENCE [LARGE SCALE GENOMIC DNA]</scope>
    <source>
        <strain evidence="2">BE_D</strain>
    </source>
</reference>
<organism evidence="2 3">
    <name type="scientific">Candidatus Marsarchaeota G2 archaeon BE_D</name>
    <dbReference type="NCBI Taxonomy" id="1978158"/>
    <lineage>
        <taxon>Archaea</taxon>
        <taxon>Candidatus Marsarchaeota</taxon>
        <taxon>Candidatus Marsarchaeota group 2</taxon>
    </lineage>
</organism>
<sequence length="336" mass="39066">MRLSVIITGYTKRPFIKEAILSVLNQTLKKDRYEIIFVKNYEDREIDQWLNSKGLKNITVSDTSLGGKIRIGVQESSGDVLSLLEDDDQFYPSKLEQVQKVFQNKSIGYFHNNYSFFYDNMEITNNVSQEGIMLLAWKADNLLNLKTLNQALKMGISFNNSCISLRRELLESFSQKLTGYTVSVDYAIFFLTLNASLQRNYGLALSTGQLTRYRISPLKEKRNVEDLYLSRLIEGLKTLKMLIEQLSSTELKSYLDYTYHRSKLILNILREDTRGTQLATLETCLKLLKKPMFIDHLSSSEPNYKFILAGLTSLTIRSYVKKMLLKRWEKFYDNNY</sequence>
<dbReference type="Proteomes" id="UP000242015">
    <property type="component" value="Unassembled WGS sequence"/>
</dbReference>
<comment type="caution">
    <text evidence="2">The sequence shown here is derived from an EMBL/GenBank/DDBJ whole genome shotgun (WGS) entry which is preliminary data.</text>
</comment>
<dbReference type="InterPro" id="IPR029044">
    <property type="entry name" value="Nucleotide-diphossugar_trans"/>
</dbReference>
<name>A0A2R6CCC3_9ARCH</name>
<feature type="domain" description="Glycosyltransferase 2-like" evidence="1">
    <location>
        <begin position="4"/>
        <end position="170"/>
    </location>
</feature>